<organism evidence="4 5">
    <name type="scientific">Halorubrum sodomense</name>
    <dbReference type="NCBI Taxonomy" id="35743"/>
    <lineage>
        <taxon>Archaea</taxon>
        <taxon>Methanobacteriati</taxon>
        <taxon>Methanobacteriota</taxon>
        <taxon>Stenosarchaea group</taxon>
        <taxon>Halobacteria</taxon>
        <taxon>Halobacteriales</taxon>
        <taxon>Haloferacaceae</taxon>
        <taxon>Halorubrum</taxon>
    </lineage>
</organism>
<accession>A0A1I6FL44</accession>
<keyword evidence="2" id="KW-1133">Transmembrane helix</keyword>
<evidence type="ECO:0000313" key="4">
    <source>
        <dbReference type="EMBL" id="SFR30650.1"/>
    </source>
</evidence>
<feature type="compositionally biased region" description="Polar residues" evidence="1">
    <location>
        <begin position="1"/>
        <end position="16"/>
    </location>
</feature>
<dbReference type="Pfam" id="PF24035">
    <property type="entry name" value="DUF7344"/>
    <property type="match status" value="1"/>
</dbReference>
<evidence type="ECO:0000256" key="2">
    <source>
        <dbReference type="SAM" id="Phobius"/>
    </source>
</evidence>
<dbReference type="InterPro" id="IPR036388">
    <property type="entry name" value="WH-like_DNA-bd_sf"/>
</dbReference>
<gene>
    <name evidence="4" type="ORF">SAMN04487937_0478</name>
</gene>
<proteinExistence type="predicted"/>
<keyword evidence="2" id="KW-0472">Membrane</keyword>
<sequence>MLRSMGSTTTRTNEPSRTGGELSEDEIFEVLSNRRRRFVIHALKRADEPVDVSELSTHVTAWERGIDPVDVQYEDRRNVYSTLQRTHLPKLEEKNVVTVHEEENLVEPTPELEELDIYVEVLRSKEIPWSLYYVGLAGLTASLLLAVAAGTPGFAGFEAIDVGVFTATVFGISSVAHHVVGRRTRLGNTAKPPELRRRE</sequence>
<dbReference type="InterPro" id="IPR055768">
    <property type="entry name" value="DUF7344"/>
</dbReference>
<feature type="transmembrane region" description="Helical" evidence="2">
    <location>
        <begin position="131"/>
        <end position="150"/>
    </location>
</feature>
<dbReference type="Proteomes" id="UP000198932">
    <property type="component" value="Unassembled WGS sequence"/>
</dbReference>
<dbReference type="EMBL" id="FOYN01000001">
    <property type="protein sequence ID" value="SFR30650.1"/>
    <property type="molecule type" value="Genomic_DNA"/>
</dbReference>
<name>A0A1I6FL44_HALSD</name>
<evidence type="ECO:0000313" key="5">
    <source>
        <dbReference type="Proteomes" id="UP000198932"/>
    </source>
</evidence>
<feature type="transmembrane region" description="Helical" evidence="2">
    <location>
        <begin position="162"/>
        <end position="181"/>
    </location>
</feature>
<feature type="region of interest" description="Disordered" evidence="1">
    <location>
        <begin position="1"/>
        <end position="21"/>
    </location>
</feature>
<evidence type="ECO:0000259" key="3">
    <source>
        <dbReference type="Pfam" id="PF24035"/>
    </source>
</evidence>
<keyword evidence="2" id="KW-0812">Transmembrane</keyword>
<evidence type="ECO:0000256" key="1">
    <source>
        <dbReference type="SAM" id="MobiDB-lite"/>
    </source>
</evidence>
<dbReference type="AlphaFoldDB" id="A0A1I6FL44"/>
<reference evidence="5" key="1">
    <citation type="submission" date="2016-10" db="EMBL/GenBank/DDBJ databases">
        <authorList>
            <person name="Varghese N."/>
            <person name="Submissions S."/>
        </authorList>
    </citation>
    <scope>NUCLEOTIDE SEQUENCE [LARGE SCALE GENOMIC DNA]</scope>
    <source>
        <strain evidence="5">RD 26</strain>
    </source>
</reference>
<feature type="domain" description="DUF7344" evidence="3">
    <location>
        <begin position="28"/>
        <end position="107"/>
    </location>
</feature>
<dbReference type="Gene3D" id="1.10.10.10">
    <property type="entry name" value="Winged helix-like DNA-binding domain superfamily/Winged helix DNA-binding domain"/>
    <property type="match status" value="1"/>
</dbReference>
<keyword evidence="5" id="KW-1185">Reference proteome</keyword>
<protein>
    <recommendedName>
        <fullName evidence="3">DUF7344 domain-containing protein</fullName>
    </recommendedName>
</protein>